<evidence type="ECO:0000256" key="1">
    <source>
        <dbReference type="SAM" id="Phobius"/>
    </source>
</evidence>
<feature type="transmembrane region" description="Helical" evidence="1">
    <location>
        <begin position="423"/>
        <end position="445"/>
    </location>
</feature>
<gene>
    <name evidence="2" type="ORF">INT44_004048</name>
</gene>
<keyword evidence="1" id="KW-0472">Membrane</keyword>
<evidence type="ECO:0000313" key="3">
    <source>
        <dbReference type="Proteomes" id="UP000612746"/>
    </source>
</evidence>
<name>A0A8H7QC05_9FUNG</name>
<dbReference type="Proteomes" id="UP000612746">
    <property type="component" value="Unassembled WGS sequence"/>
</dbReference>
<organism evidence="2 3">
    <name type="scientific">Umbelopsis vinacea</name>
    <dbReference type="NCBI Taxonomy" id="44442"/>
    <lineage>
        <taxon>Eukaryota</taxon>
        <taxon>Fungi</taxon>
        <taxon>Fungi incertae sedis</taxon>
        <taxon>Mucoromycota</taxon>
        <taxon>Mucoromycotina</taxon>
        <taxon>Umbelopsidomycetes</taxon>
        <taxon>Umbelopsidales</taxon>
        <taxon>Umbelopsidaceae</taxon>
        <taxon>Umbelopsis</taxon>
    </lineage>
</organism>
<reference evidence="2" key="1">
    <citation type="submission" date="2020-12" db="EMBL/GenBank/DDBJ databases">
        <title>Metabolic potential, ecology and presence of endohyphal bacteria is reflected in genomic diversity of Mucoromycotina.</title>
        <authorList>
            <person name="Muszewska A."/>
            <person name="Okrasinska A."/>
            <person name="Steczkiewicz K."/>
            <person name="Drgas O."/>
            <person name="Orlowska M."/>
            <person name="Perlinska-Lenart U."/>
            <person name="Aleksandrzak-Piekarczyk T."/>
            <person name="Szatraj K."/>
            <person name="Zielenkiewicz U."/>
            <person name="Pilsyk S."/>
            <person name="Malc E."/>
            <person name="Mieczkowski P."/>
            <person name="Kruszewska J.S."/>
            <person name="Biernat P."/>
            <person name="Pawlowska J."/>
        </authorList>
    </citation>
    <scope>NUCLEOTIDE SEQUENCE</scope>
    <source>
        <strain evidence="2">WA0000051536</strain>
    </source>
</reference>
<dbReference type="AlphaFoldDB" id="A0A8H7QC05"/>
<feature type="transmembrane region" description="Helical" evidence="1">
    <location>
        <begin position="457"/>
        <end position="475"/>
    </location>
</feature>
<accession>A0A8H7QC05</accession>
<dbReference type="OrthoDB" id="10382547at2759"/>
<keyword evidence="1" id="KW-0812">Transmembrane</keyword>
<proteinExistence type="predicted"/>
<evidence type="ECO:0000313" key="2">
    <source>
        <dbReference type="EMBL" id="KAG2188908.1"/>
    </source>
</evidence>
<keyword evidence="1" id="KW-1133">Transmembrane helix</keyword>
<keyword evidence="3" id="KW-1185">Reference proteome</keyword>
<comment type="caution">
    <text evidence="2">The sequence shown here is derived from an EMBL/GenBank/DDBJ whole genome shotgun (WGS) entry which is preliminary data.</text>
</comment>
<protein>
    <submittedName>
        <fullName evidence="2">Uncharacterized protein</fullName>
    </submittedName>
</protein>
<sequence length="631" mass="70445">MLSFQRCTVLWKNLCSSICSGRPTRLPLKHELSADYGPQIYCPGWINRFRRETEPGWARGGPEFPLLRCGYKCCVWCYEGVQNTASITSTTWRLFSPPQDIEDFISKAATYSHDLLSAKSASLLEKRCYQNHFVATNFYLLCAKFFLQSDSSRHSMHLPFYRSSCVYTIIRIAIGYNPGQADFKEIIATARYLIHKRLRGGEIYTGDTDKTIAKDTMDTLLDSLLSAIGVFPPGVNGSEHFLRPNNTFVKAMSFTDLLFIRNFKLFEEVNHIKTLVNSRITIEEFIDAYRATCVRRRYIEVLLHDSGYPERIPWLADVSSGCMQQEPHTVQTYSIQPDAPIFMSNEPCWSCYRASKRGDYGCMTISKDTAMSHHTKNNAISDVVNVRLHFTQVSVTTRINAHLASAQLSFLPSKNRFIRHNDWRAGAAILMLLVALCLPLSLGIYYIDVLSRNQIDLTSLISLSLFISAGIIAAYKEIVLTGSSWLDLLNLRTTVMALITTNPEHDDVTAALTYALDTGKDCSALLSSEGTCALLDVKTDDGATVPRGLTHGQAAHLGYIVAGGARPNSQATLAVVKLLTWEVYNPLAQSICVILEAKMRTGNLHSHLTQHDSGQSVIISGYDSSTIYGMP</sequence>
<dbReference type="EMBL" id="JAEPRA010000001">
    <property type="protein sequence ID" value="KAG2188908.1"/>
    <property type="molecule type" value="Genomic_DNA"/>
</dbReference>